<accession>A0ABU2KGR1</accession>
<dbReference type="PANTHER" id="PTHR46820:SF1">
    <property type="entry name" value="HISTONE-LYSINE N-METHYLTRANSFERASE SETD7"/>
    <property type="match status" value="1"/>
</dbReference>
<proteinExistence type="predicted"/>
<dbReference type="Proteomes" id="UP001182991">
    <property type="component" value="Unassembled WGS sequence"/>
</dbReference>
<sequence length="242" mass="28311">MKTHRFFLILFCISMFGIKNYAQTDNYNKTDTQGKRHGKWMKKFEGSSQKRYEGTFEHGKEIGVFKFYKKGSYNQPVATKEYTTKSDSIRITYYTKKGGIVSKGTMIDKKREGTWRYYHQNKEQELMMIESYKNGKLNGVKKTFLPDGSLAQEETYKEGKLNGPQIVYLEDKQVLQYYTYKDNELDGLTKIYDRAGDLVSEGDYKKGLKDGVWKFYNEGKLVQTITYPLPKPPLKVKKKQTD</sequence>
<protein>
    <submittedName>
        <fullName evidence="1">Aspartic peptidase</fullName>
    </submittedName>
</protein>
<keyword evidence="2" id="KW-1185">Reference proteome</keyword>
<dbReference type="InterPro" id="IPR011652">
    <property type="entry name" value="MORN_2"/>
</dbReference>
<dbReference type="EMBL" id="JAVRBG010000003">
    <property type="protein sequence ID" value="MDT0293902.1"/>
    <property type="molecule type" value="Genomic_DNA"/>
</dbReference>
<dbReference type="Pfam" id="PF07661">
    <property type="entry name" value="MORN_2"/>
    <property type="match status" value="2"/>
</dbReference>
<gene>
    <name evidence="1" type="ORF">RLT85_04585</name>
</gene>
<dbReference type="Gene3D" id="2.20.110.10">
    <property type="entry name" value="Histone H3 K4-specific methyltransferase SET7/9 N-terminal domain"/>
    <property type="match status" value="2"/>
</dbReference>
<dbReference type="PANTHER" id="PTHR46820">
    <property type="entry name" value="HISTONE-LYSINE N-METHYLTRANSFERASE SETD7"/>
    <property type="match status" value="1"/>
</dbReference>
<dbReference type="RefSeq" id="WP_311400854.1">
    <property type="nucleotide sequence ID" value="NZ_JAVRBG010000003.1"/>
</dbReference>
<evidence type="ECO:0000313" key="1">
    <source>
        <dbReference type="EMBL" id="MDT0293902.1"/>
    </source>
</evidence>
<comment type="caution">
    <text evidence="1">The sequence shown here is derived from an EMBL/GenBank/DDBJ whole genome shotgun (WGS) entry which is preliminary data.</text>
</comment>
<name>A0ABU2KGR1_9FLAO</name>
<organism evidence="1 2">
    <name type="scientific">Mesonia ostreae</name>
    <dbReference type="NCBI Taxonomy" id="861110"/>
    <lineage>
        <taxon>Bacteria</taxon>
        <taxon>Pseudomonadati</taxon>
        <taxon>Bacteroidota</taxon>
        <taxon>Flavobacteriia</taxon>
        <taxon>Flavobacteriales</taxon>
        <taxon>Flavobacteriaceae</taxon>
        <taxon>Mesonia</taxon>
    </lineage>
</organism>
<reference evidence="2" key="1">
    <citation type="submission" date="2023-07" db="EMBL/GenBank/DDBJ databases">
        <title>Isolating and identifying novel microbial strains from the Mariana Trench.</title>
        <authorList>
            <person name="Fu H."/>
        </authorList>
    </citation>
    <scope>NUCLEOTIDE SEQUENCE [LARGE SCALE GENOMIC DNA]</scope>
    <source>
        <strain evidence="2">T-y2</strain>
    </source>
</reference>
<dbReference type="SUPFAM" id="SSF82185">
    <property type="entry name" value="Histone H3 K4-specific methyltransferase SET7/9 N-terminal domain"/>
    <property type="match status" value="1"/>
</dbReference>
<evidence type="ECO:0000313" key="2">
    <source>
        <dbReference type="Proteomes" id="UP001182991"/>
    </source>
</evidence>